<dbReference type="AlphaFoldDB" id="A0A7D4TMG2"/>
<dbReference type="SUPFAM" id="SSF49464">
    <property type="entry name" value="Carboxypeptidase regulatory domain-like"/>
    <property type="match status" value="1"/>
</dbReference>
<dbReference type="Gene3D" id="2.60.40.1120">
    <property type="entry name" value="Carboxypeptidase-like, regulatory domain"/>
    <property type="match status" value="1"/>
</dbReference>
<dbReference type="Proteomes" id="UP000505355">
    <property type="component" value="Chromosome"/>
</dbReference>
<keyword evidence="1" id="KW-0645">Protease</keyword>
<evidence type="ECO:0000313" key="2">
    <source>
        <dbReference type="Proteomes" id="UP000505355"/>
    </source>
</evidence>
<proteinExistence type="predicted"/>
<keyword evidence="1" id="KW-0121">Carboxypeptidase</keyword>
<protein>
    <submittedName>
        <fullName evidence="1">Carboxypeptidase-like regulatory domain-containing protein</fullName>
    </submittedName>
</protein>
<keyword evidence="1" id="KW-0378">Hydrolase</keyword>
<dbReference type="GO" id="GO:0004180">
    <property type="term" value="F:carboxypeptidase activity"/>
    <property type="evidence" value="ECO:0007669"/>
    <property type="project" value="UniProtKB-KW"/>
</dbReference>
<dbReference type="RefSeq" id="WP_173414703.1">
    <property type="nucleotide sequence ID" value="NZ_CP054139.1"/>
</dbReference>
<accession>A0A7D4TMG2</accession>
<dbReference type="InterPro" id="IPR008969">
    <property type="entry name" value="CarboxyPept-like_regulatory"/>
</dbReference>
<keyword evidence="2" id="KW-1185">Reference proteome</keyword>
<evidence type="ECO:0000313" key="1">
    <source>
        <dbReference type="EMBL" id="QKJ30013.1"/>
    </source>
</evidence>
<name>A0A7D4TMG2_9SPHI</name>
<dbReference type="Pfam" id="PF13715">
    <property type="entry name" value="CarbopepD_reg_2"/>
    <property type="match status" value="1"/>
</dbReference>
<dbReference type="EMBL" id="CP054139">
    <property type="protein sequence ID" value="QKJ30013.1"/>
    <property type="molecule type" value="Genomic_DNA"/>
</dbReference>
<gene>
    <name evidence="1" type="ORF">HQ865_09670</name>
</gene>
<dbReference type="KEGG" id="mmab:HQ865_09670"/>
<sequence>MIQSIKNISIPEPCSQNWDGMTPSTGGRHCAHCCKTVTDFTVMSNQQIIDLLSNSNKICGRFEPWQVEHINRDLRAISNRKSFWKHLALMAGILLLSNQSKSQTTTKKPGTEQIDEKKIPGEMASQDSTRFKTITGTVLSVSDGLPLPGTTIKVSGTTIGTMANENGNFTLKVPQSATELTITFIGFEMQTVRIAATDSQQEIKLLLKMKEMMMGEVIIKRPPFFKRVYYRFVKQPVKKYLNNRY</sequence>
<reference evidence="1 2" key="1">
    <citation type="submission" date="2020-05" db="EMBL/GenBank/DDBJ databases">
        <title>Mucilaginibacter mali sp. nov.</title>
        <authorList>
            <person name="Kim H.S."/>
            <person name="Lee K.C."/>
            <person name="Suh M.K."/>
            <person name="Kim J.-S."/>
            <person name="Han K.-I."/>
            <person name="Eom M.K."/>
            <person name="Shin Y.K."/>
            <person name="Lee J.-S."/>
        </authorList>
    </citation>
    <scope>NUCLEOTIDE SEQUENCE [LARGE SCALE GENOMIC DNA]</scope>
    <source>
        <strain evidence="1 2">G2-14</strain>
    </source>
</reference>
<organism evidence="1 2">
    <name type="scientific">Mucilaginibacter mali</name>
    <dbReference type="NCBI Taxonomy" id="2740462"/>
    <lineage>
        <taxon>Bacteria</taxon>
        <taxon>Pseudomonadati</taxon>
        <taxon>Bacteroidota</taxon>
        <taxon>Sphingobacteriia</taxon>
        <taxon>Sphingobacteriales</taxon>
        <taxon>Sphingobacteriaceae</taxon>
        <taxon>Mucilaginibacter</taxon>
    </lineage>
</organism>